<dbReference type="SMART" id="SM01207">
    <property type="entry name" value="G3P_acyltransf"/>
    <property type="match status" value="1"/>
</dbReference>
<comment type="caution">
    <text evidence="11">The sequence shown here is derived from an EMBL/GenBank/DDBJ whole genome shotgun (WGS) entry which is preliminary data.</text>
</comment>
<evidence type="ECO:0000256" key="4">
    <source>
        <dbReference type="ARBA" id="ARBA00022692"/>
    </source>
</evidence>
<feature type="transmembrane region" description="Helical" evidence="10">
    <location>
        <begin position="120"/>
        <end position="143"/>
    </location>
</feature>
<accession>A0ABW1Y8P5</accession>
<comment type="subcellular location">
    <subcellularLocation>
        <location evidence="10">Cell membrane</location>
        <topology evidence="10">Multi-pass membrane protein</topology>
    </subcellularLocation>
</comment>
<evidence type="ECO:0000256" key="9">
    <source>
        <dbReference type="ARBA" id="ARBA00023264"/>
    </source>
</evidence>
<keyword evidence="4 10" id="KW-0812">Transmembrane</keyword>
<keyword evidence="11" id="KW-0012">Acyltransferase</keyword>
<dbReference type="Proteomes" id="UP001596297">
    <property type="component" value="Unassembled WGS sequence"/>
</dbReference>
<feature type="transmembrane region" description="Helical" evidence="10">
    <location>
        <begin position="87"/>
        <end position="108"/>
    </location>
</feature>
<keyword evidence="7 10" id="KW-0472">Membrane</keyword>
<evidence type="ECO:0000313" key="11">
    <source>
        <dbReference type="EMBL" id="MFC6590668.1"/>
    </source>
</evidence>
<sequence length="230" mass="24150">MAALSPADPAMTFLLLAVSYLLGAIPAAAWVARTRGIDIRQVGSGNSGATNVLRSLGKGPALAVALFDILKGALAVWLAHWAGLEGFWAAACGVLAVLGHNFSPFLGFRGGKGVATSFGTVGVIDPVIGAGTFVLALFCMWLTRFVSAGSILGAASVMVMTVMLGRPLWLCGVLWALALLLIWQHRDNIQRLTSGTERRLGAGTEPPPSWRNRAPPLTALLVTQPLHCKL</sequence>
<feature type="transmembrane region" description="Helical" evidence="10">
    <location>
        <begin position="163"/>
        <end position="183"/>
    </location>
</feature>
<evidence type="ECO:0000256" key="2">
    <source>
        <dbReference type="ARBA" id="ARBA00022516"/>
    </source>
</evidence>
<evidence type="ECO:0000256" key="10">
    <source>
        <dbReference type="HAMAP-Rule" id="MF_01043"/>
    </source>
</evidence>
<evidence type="ECO:0000256" key="6">
    <source>
        <dbReference type="ARBA" id="ARBA00023098"/>
    </source>
</evidence>
<keyword evidence="1 10" id="KW-1003">Cell membrane</keyword>
<keyword evidence="9 10" id="KW-1208">Phospholipid metabolism</keyword>
<keyword evidence="8 10" id="KW-0594">Phospholipid biosynthesis</keyword>
<protein>
    <recommendedName>
        <fullName evidence="10">Glycerol-3-phosphate acyltransferase</fullName>
    </recommendedName>
    <alternativeName>
        <fullName evidence="10">Acyl-PO4 G3P acyltransferase</fullName>
    </alternativeName>
    <alternativeName>
        <fullName evidence="10">Acyl-phosphate--glycerol-3-phosphate acyltransferase</fullName>
    </alternativeName>
    <alternativeName>
        <fullName evidence="10">G3P acyltransferase</fullName>
        <shortName evidence="10">GPAT</shortName>
        <ecNumber evidence="10">2.3.1.275</ecNumber>
    </alternativeName>
    <alternativeName>
        <fullName evidence="10">Lysophosphatidic acid synthase</fullName>
        <shortName evidence="10">LPA synthase</shortName>
    </alternativeName>
</protein>
<keyword evidence="5 10" id="KW-1133">Transmembrane helix</keyword>
<comment type="pathway">
    <text evidence="10">Lipid metabolism; phospholipid metabolism.</text>
</comment>
<dbReference type="EMBL" id="JBHSWD010000001">
    <property type="protein sequence ID" value="MFC6590668.1"/>
    <property type="molecule type" value="Genomic_DNA"/>
</dbReference>
<evidence type="ECO:0000256" key="7">
    <source>
        <dbReference type="ARBA" id="ARBA00023136"/>
    </source>
</evidence>
<evidence type="ECO:0000256" key="5">
    <source>
        <dbReference type="ARBA" id="ARBA00022989"/>
    </source>
</evidence>
<comment type="function">
    <text evidence="10">Catalyzes the transfer of an acyl group from acyl-phosphate (acyl-PO(4)) to glycerol-3-phosphate (G3P) to form lysophosphatidic acid (LPA). This enzyme utilizes acyl-phosphate as fatty acyl donor, but not acyl-CoA or acyl-ACP.</text>
</comment>
<evidence type="ECO:0000313" key="12">
    <source>
        <dbReference type="Proteomes" id="UP001596297"/>
    </source>
</evidence>
<proteinExistence type="inferred from homology"/>
<dbReference type="NCBIfam" id="TIGR00023">
    <property type="entry name" value="glycerol-3-phosphate 1-O-acyltransferase PlsY"/>
    <property type="match status" value="1"/>
</dbReference>
<evidence type="ECO:0000256" key="1">
    <source>
        <dbReference type="ARBA" id="ARBA00022475"/>
    </source>
</evidence>
<gene>
    <name evidence="10 11" type="primary">plsY</name>
    <name evidence="11" type="ORF">ACFP81_00505</name>
</gene>
<feature type="transmembrane region" description="Helical" evidence="10">
    <location>
        <begin position="12"/>
        <end position="32"/>
    </location>
</feature>
<reference evidence="12" key="1">
    <citation type="journal article" date="2019" name="Int. J. Syst. Evol. Microbiol.">
        <title>The Global Catalogue of Microorganisms (GCM) 10K type strain sequencing project: providing services to taxonomists for standard genome sequencing and annotation.</title>
        <authorList>
            <consortium name="The Broad Institute Genomics Platform"/>
            <consortium name="The Broad Institute Genome Sequencing Center for Infectious Disease"/>
            <person name="Wu L."/>
            <person name="Ma J."/>
        </authorList>
    </citation>
    <scope>NUCLEOTIDE SEQUENCE [LARGE SCALE GENOMIC DNA]</scope>
    <source>
        <strain evidence="12">CGMCC 1.15772</strain>
    </source>
</reference>
<dbReference type="HAMAP" id="MF_01043">
    <property type="entry name" value="PlsY"/>
    <property type="match status" value="1"/>
</dbReference>
<evidence type="ECO:0000256" key="8">
    <source>
        <dbReference type="ARBA" id="ARBA00023209"/>
    </source>
</evidence>
<keyword evidence="2 10" id="KW-0444">Lipid biosynthesis</keyword>
<keyword evidence="3 10" id="KW-0808">Transferase</keyword>
<keyword evidence="12" id="KW-1185">Reference proteome</keyword>
<dbReference type="PANTHER" id="PTHR30309:SF0">
    <property type="entry name" value="GLYCEROL-3-PHOSPHATE ACYLTRANSFERASE-RELATED"/>
    <property type="match status" value="1"/>
</dbReference>
<feature type="transmembrane region" description="Helical" evidence="10">
    <location>
        <begin position="61"/>
        <end position="81"/>
    </location>
</feature>
<keyword evidence="6 10" id="KW-0443">Lipid metabolism</keyword>
<organism evidence="11 12">
    <name type="scientific">Deinococcus lacus</name>
    <dbReference type="NCBI Taxonomy" id="392561"/>
    <lineage>
        <taxon>Bacteria</taxon>
        <taxon>Thermotogati</taxon>
        <taxon>Deinococcota</taxon>
        <taxon>Deinococci</taxon>
        <taxon>Deinococcales</taxon>
        <taxon>Deinococcaceae</taxon>
        <taxon>Deinococcus</taxon>
    </lineage>
</organism>
<dbReference type="EC" id="2.3.1.275" evidence="10"/>
<name>A0ABW1Y8P5_9DEIO</name>
<comment type="catalytic activity">
    <reaction evidence="10">
        <text>an acyl phosphate + sn-glycerol 3-phosphate = a 1-acyl-sn-glycero-3-phosphate + phosphate</text>
        <dbReference type="Rhea" id="RHEA:34075"/>
        <dbReference type="ChEBI" id="CHEBI:43474"/>
        <dbReference type="ChEBI" id="CHEBI:57597"/>
        <dbReference type="ChEBI" id="CHEBI:57970"/>
        <dbReference type="ChEBI" id="CHEBI:59918"/>
        <dbReference type="EC" id="2.3.1.275"/>
    </reaction>
</comment>
<evidence type="ECO:0000256" key="3">
    <source>
        <dbReference type="ARBA" id="ARBA00022679"/>
    </source>
</evidence>
<comment type="similarity">
    <text evidence="10">Belongs to the PlsY family.</text>
</comment>
<comment type="subunit">
    <text evidence="10">Probably interacts with PlsX.</text>
</comment>
<dbReference type="RefSeq" id="WP_380081686.1">
    <property type="nucleotide sequence ID" value="NZ_JBHSWD010000001.1"/>
</dbReference>
<dbReference type="InterPro" id="IPR003811">
    <property type="entry name" value="G3P_acylTferase_PlsY"/>
</dbReference>
<dbReference type="PANTHER" id="PTHR30309">
    <property type="entry name" value="INNER MEMBRANE PROTEIN YGIH"/>
    <property type="match status" value="1"/>
</dbReference>
<dbReference type="Pfam" id="PF02660">
    <property type="entry name" value="G3P_acyltransf"/>
    <property type="match status" value="1"/>
</dbReference>
<dbReference type="GO" id="GO:0004366">
    <property type="term" value="F:glycerol-3-phosphate O-acyltransferase activity"/>
    <property type="evidence" value="ECO:0007669"/>
    <property type="project" value="UniProtKB-EC"/>
</dbReference>